<name>A0A3Q3INW1_MONAL</name>
<reference evidence="1" key="2">
    <citation type="submission" date="2025-09" db="UniProtKB">
        <authorList>
            <consortium name="Ensembl"/>
        </authorList>
    </citation>
    <scope>IDENTIFICATION</scope>
</reference>
<sequence>MPQLVDIKVPGECNTLPEGFWSAIDVWLKKPHVLNKRLCGVKETESKDLRFPFDDPLSELSSDVLSFINSGLRQAVFFSDLLFISLSCLDFGRQQVTFLPFEEDAEGQVSLKKGNIYQIQLCHHHREEW</sequence>
<dbReference type="STRING" id="43700.ENSMALP00000006653"/>
<dbReference type="AlphaFoldDB" id="A0A3Q3INW1"/>
<dbReference type="Ensembl" id="ENSMALT00000006794.1">
    <property type="protein sequence ID" value="ENSMALP00000006653.1"/>
    <property type="gene ID" value="ENSMALG00000004761.1"/>
</dbReference>
<proteinExistence type="predicted"/>
<accession>A0A3Q3INW1</accession>
<evidence type="ECO:0000313" key="2">
    <source>
        <dbReference type="Proteomes" id="UP000261600"/>
    </source>
</evidence>
<evidence type="ECO:0000313" key="1">
    <source>
        <dbReference type="Ensembl" id="ENSMALP00000006653.1"/>
    </source>
</evidence>
<reference evidence="1" key="1">
    <citation type="submission" date="2025-08" db="UniProtKB">
        <authorList>
            <consortium name="Ensembl"/>
        </authorList>
    </citation>
    <scope>IDENTIFICATION</scope>
</reference>
<dbReference type="Proteomes" id="UP000261600">
    <property type="component" value="Unplaced"/>
</dbReference>
<protein>
    <submittedName>
        <fullName evidence="1">Uncharacterized protein</fullName>
    </submittedName>
</protein>
<keyword evidence="2" id="KW-1185">Reference proteome</keyword>
<organism evidence="1 2">
    <name type="scientific">Monopterus albus</name>
    <name type="common">Swamp eel</name>
    <dbReference type="NCBI Taxonomy" id="43700"/>
    <lineage>
        <taxon>Eukaryota</taxon>
        <taxon>Metazoa</taxon>
        <taxon>Chordata</taxon>
        <taxon>Craniata</taxon>
        <taxon>Vertebrata</taxon>
        <taxon>Euteleostomi</taxon>
        <taxon>Actinopterygii</taxon>
        <taxon>Neopterygii</taxon>
        <taxon>Teleostei</taxon>
        <taxon>Neoteleostei</taxon>
        <taxon>Acanthomorphata</taxon>
        <taxon>Anabantaria</taxon>
        <taxon>Synbranchiformes</taxon>
        <taxon>Synbranchidae</taxon>
        <taxon>Monopterus</taxon>
    </lineage>
</organism>